<keyword evidence="3" id="KW-1185">Reference proteome</keyword>
<accession>A0ABU6SQ29</accession>
<name>A0ABU6SQ29_9FABA</name>
<evidence type="ECO:0000313" key="2">
    <source>
        <dbReference type="EMBL" id="MED6138269.1"/>
    </source>
</evidence>
<gene>
    <name evidence="2" type="ORF">PIB30_072635</name>
</gene>
<sequence>MIPYLFGRVKTTKLKMNARSGGITEPSDDLMIFAIPFFESISKRSRSFNKILNRTFNIPAHISSQFMPFEKTSHGLNPMSVVGTVEDDRYRTRREEGDDRRVECTRAREAHAQRNKRRVRAREEEFDDAVFGRKLFGGRRRRTQWAKPRMLTKLGKSTGPKGERSAH</sequence>
<comment type="caution">
    <text evidence="2">The sequence shown here is derived from an EMBL/GenBank/DDBJ whole genome shotgun (WGS) entry which is preliminary data.</text>
</comment>
<dbReference type="EMBL" id="JASCZI010061279">
    <property type="protein sequence ID" value="MED6138269.1"/>
    <property type="molecule type" value="Genomic_DNA"/>
</dbReference>
<proteinExistence type="predicted"/>
<feature type="region of interest" description="Disordered" evidence="1">
    <location>
        <begin position="142"/>
        <end position="167"/>
    </location>
</feature>
<dbReference type="Proteomes" id="UP001341840">
    <property type="component" value="Unassembled WGS sequence"/>
</dbReference>
<reference evidence="2 3" key="1">
    <citation type="journal article" date="2023" name="Plants (Basel)">
        <title>Bridging the Gap: Combining Genomics and Transcriptomics Approaches to Understand Stylosanthes scabra, an Orphan Legume from the Brazilian Caatinga.</title>
        <authorList>
            <person name="Ferreira-Neto J.R.C."/>
            <person name="da Silva M.D."/>
            <person name="Binneck E."/>
            <person name="de Melo N.F."/>
            <person name="da Silva R.H."/>
            <person name="de Melo A.L.T.M."/>
            <person name="Pandolfi V."/>
            <person name="Bustamante F.O."/>
            <person name="Brasileiro-Vidal A.C."/>
            <person name="Benko-Iseppon A.M."/>
        </authorList>
    </citation>
    <scope>NUCLEOTIDE SEQUENCE [LARGE SCALE GENOMIC DNA]</scope>
    <source>
        <tissue evidence="2">Leaves</tissue>
    </source>
</reference>
<protein>
    <submittedName>
        <fullName evidence="2">Uncharacterized protein</fullName>
    </submittedName>
</protein>
<organism evidence="2 3">
    <name type="scientific">Stylosanthes scabra</name>
    <dbReference type="NCBI Taxonomy" id="79078"/>
    <lineage>
        <taxon>Eukaryota</taxon>
        <taxon>Viridiplantae</taxon>
        <taxon>Streptophyta</taxon>
        <taxon>Embryophyta</taxon>
        <taxon>Tracheophyta</taxon>
        <taxon>Spermatophyta</taxon>
        <taxon>Magnoliopsida</taxon>
        <taxon>eudicotyledons</taxon>
        <taxon>Gunneridae</taxon>
        <taxon>Pentapetalae</taxon>
        <taxon>rosids</taxon>
        <taxon>fabids</taxon>
        <taxon>Fabales</taxon>
        <taxon>Fabaceae</taxon>
        <taxon>Papilionoideae</taxon>
        <taxon>50 kb inversion clade</taxon>
        <taxon>dalbergioids sensu lato</taxon>
        <taxon>Dalbergieae</taxon>
        <taxon>Pterocarpus clade</taxon>
        <taxon>Stylosanthes</taxon>
    </lineage>
</organism>
<evidence type="ECO:0000313" key="3">
    <source>
        <dbReference type="Proteomes" id="UP001341840"/>
    </source>
</evidence>
<evidence type="ECO:0000256" key="1">
    <source>
        <dbReference type="SAM" id="MobiDB-lite"/>
    </source>
</evidence>